<feature type="domain" description="Amidohydrolase-related" evidence="2">
    <location>
        <begin position="15"/>
        <end position="173"/>
    </location>
</feature>
<dbReference type="EMBL" id="ANNX02000051">
    <property type="protein sequence ID" value="KYC35469.1"/>
    <property type="molecule type" value="Genomic_DNA"/>
</dbReference>
<evidence type="ECO:0000313" key="4">
    <source>
        <dbReference type="Proteomes" id="UP000076925"/>
    </source>
</evidence>
<dbReference type="Gene3D" id="3.20.20.140">
    <property type="entry name" value="Metal-dependent hydrolases"/>
    <property type="match status" value="1"/>
</dbReference>
<dbReference type="InterPro" id="IPR050287">
    <property type="entry name" value="MTA/SAH_deaminase"/>
</dbReference>
<dbReference type="InterPro" id="IPR006680">
    <property type="entry name" value="Amidohydro-rel"/>
</dbReference>
<accession>A0A139WSR8</accession>
<dbReference type="PANTHER" id="PTHR43794:SF11">
    <property type="entry name" value="AMIDOHYDROLASE-RELATED DOMAIN-CONTAINING PROTEIN"/>
    <property type="match status" value="1"/>
</dbReference>
<dbReference type="GO" id="GO:0016810">
    <property type="term" value="F:hydrolase activity, acting on carbon-nitrogen (but not peptide) bonds"/>
    <property type="evidence" value="ECO:0007669"/>
    <property type="project" value="InterPro"/>
</dbReference>
<comment type="caution">
    <text evidence="3">The sequence shown here is derived from an EMBL/GenBank/DDBJ whole genome shotgun (WGS) entry which is preliminary data.</text>
</comment>
<keyword evidence="4" id="KW-1185">Reference proteome</keyword>
<dbReference type="SUPFAM" id="SSF51556">
    <property type="entry name" value="Metallo-dependent hydrolases"/>
    <property type="match status" value="1"/>
</dbReference>
<evidence type="ECO:0000259" key="2">
    <source>
        <dbReference type="Pfam" id="PF01979"/>
    </source>
</evidence>
<keyword evidence="1" id="KW-0378">Hydrolase</keyword>
<name>A0A139WSR8_9CYAN</name>
<evidence type="ECO:0000313" key="3">
    <source>
        <dbReference type="EMBL" id="KYC35469.1"/>
    </source>
</evidence>
<sequence>MDYLCRVVLVFYLSILAHACGALPSDIEILSKYPVGIAHAPKTYFKLAMDIPPITEFRLARINVGLATDGAASNNTLDIWELLRLLALSQKSRQGIPQVLPVPEALYIATRESARVFGMGEQIGILAPGYLADLILIDLTGVHHQPNHNIPANLVYSMHSRDVNTVIVDGKIIMRERQILTVDKTEVISQVQAIVKRFTQIP</sequence>
<reference evidence="3 4" key="1">
    <citation type="journal article" date="2013" name="Genome Biol. Evol.">
        <title>Genomes of Stigonematalean cyanobacteria (subsection V) and the evolution of oxygenic photosynthesis from prokaryotes to plastids.</title>
        <authorList>
            <person name="Dagan T."/>
            <person name="Roettger M."/>
            <person name="Stucken K."/>
            <person name="Landan G."/>
            <person name="Koch R."/>
            <person name="Major P."/>
            <person name="Gould S.B."/>
            <person name="Goremykin V.V."/>
            <person name="Rippka R."/>
            <person name="Tandeau de Marsac N."/>
            <person name="Gugger M."/>
            <person name="Lockhart P.J."/>
            <person name="Allen J.F."/>
            <person name="Brune I."/>
            <person name="Maus I."/>
            <person name="Puhler A."/>
            <person name="Martin W.F."/>
        </authorList>
    </citation>
    <scope>NUCLEOTIDE SEQUENCE [LARGE SCALE GENOMIC DNA]</scope>
    <source>
        <strain evidence="3 4">PCC 7110</strain>
    </source>
</reference>
<dbReference type="InterPro" id="IPR011059">
    <property type="entry name" value="Metal-dep_hydrolase_composite"/>
</dbReference>
<dbReference type="OrthoDB" id="9807210at2"/>
<gene>
    <name evidence="3" type="ORF">WA1_06490</name>
</gene>
<dbReference type="AlphaFoldDB" id="A0A139WSR8"/>
<dbReference type="STRING" id="128403.WA1_06490"/>
<dbReference type="PANTHER" id="PTHR43794">
    <property type="entry name" value="AMINOHYDROLASE SSNA-RELATED"/>
    <property type="match status" value="1"/>
</dbReference>
<dbReference type="Proteomes" id="UP000076925">
    <property type="component" value="Unassembled WGS sequence"/>
</dbReference>
<protein>
    <recommendedName>
        <fullName evidence="2">Amidohydrolase-related domain-containing protein</fullName>
    </recommendedName>
</protein>
<proteinExistence type="predicted"/>
<dbReference type="InterPro" id="IPR032466">
    <property type="entry name" value="Metal_Hydrolase"/>
</dbReference>
<evidence type="ECO:0000256" key="1">
    <source>
        <dbReference type="ARBA" id="ARBA00022801"/>
    </source>
</evidence>
<dbReference type="RefSeq" id="WP_017748989.1">
    <property type="nucleotide sequence ID" value="NZ_KQ976354.1"/>
</dbReference>
<dbReference type="Pfam" id="PF01979">
    <property type="entry name" value="Amidohydro_1"/>
    <property type="match status" value="1"/>
</dbReference>
<dbReference type="SUPFAM" id="SSF51338">
    <property type="entry name" value="Composite domain of metallo-dependent hydrolases"/>
    <property type="match status" value="1"/>
</dbReference>
<organism evidence="3 4">
    <name type="scientific">Scytonema hofmannii PCC 7110</name>
    <dbReference type="NCBI Taxonomy" id="128403"/>
    <lineage>
        <taxon>Bacteria</taxon>
        <taxon>Bacillati</taxon>
        <taxon>Cyanobacteriota</taxon>
        <taxon>Cyanophyceae</taxon>
        <taxon>Nostocales</taxon>
        <taxon>Scytonemataceae</taxon>
        <taxon>Scytonema</taxon>
    </lineage>
</organism>